<evidence type="ECO:0000313" key="3">
    <source>
        <dbReference type="WBParaSite" id="L893_g16281.t1"/>
    </source>
</evidence>
<protein>
    <submittedName>
        <fullName evidence="3">Secretory peptide</fullName>
    </submittedName>
</protein>
<name>A0A1I7YH44_9BILA</name>
<evidence type="ECO:0000256" key="1">
    <source>
        <dbReference type="SAM" id="SignalP"/>
    </source>
</evidence>
<accession>A0A1I7YH44</accession>
<dbReference type="WBParaSite" id="L893_g16281.t1">
    <property type="protein sequence ID" value="L893_g16281.t1"/>
    <property type="gene ID" value="L893_g16281"/>
</dbReference>
<reference evidence="3" key="1">
    <citation type="submission" date="2016-11" db="UniProtKB">
        <authorList>
            <consortium name="WormBaseParasite"/>
        </authorList>
    </citation>
    <scope>IDENTIFICATION</scope>
</reference>
<feature type="chain" id="PRO_5009312168" evidence="1">
    <location>
        <begin position="23"/>
        <end position="74"/>
    </location>
</feature>
<keyword evidence="1" id="KW-0732">Signal</keyword>
<keyword evidence="2" id="KW-1185">Reference proteome</keyword>
<organism evidence="2 3">
    <name type="scientific">Steinernema glaseri</name>
    <dbReference type="NCBI Taxonomy" id="37863"/>
    <lineage>
        <taxon>Eukaryota</taxon>
        <taxon>Metazoa</taxon>
        <taxon>Ecdysozoa</taxon>
        <taxon>Nematoda</taxon>
        <taxon>Chromadorea</taxon>
        <taxon>Rhabditida</taxon>
        <taxon>Tylenchina</taxon>
        <taxon>Panagrolaimomorpha</taxon>
        <taxon>Strongyloidoidea</taxon>
        <taxon>Steinernematidae</taxon>
        <taxon>Steinernema</taxon>
    </lineage>
</organism>
<sequence>MKSALLLLVFVLVSLLVLEVSADIRFRDFESAEFDRPIIRAYRIKRDWSDRTAQATGWSAWKCFHGYDFPNCLS</sequence>
<proteinExistence type="predicted"/>
<dbReference type="Proteomes" id="UP000095287">
    <property type="component" value="Unplaced"/>
</dbReference>
<evidence type="ECO:0000313" key="2">
    <source>
        <dbReference type="Proteomes" id="UP000095287"/>
    </source>
</evidence>
<feature type="signal peptide" evidence="1">
    <location>
        <begin position="1"/>
        <end position="22"/>
    </location>
</feature>
<dbReference type="AlphaFoldDB" id="A0A1I7YH44"/>